<evidence type="ECO:0000256" key="2">
    <source>
        <dbReference type="ARBA" id="ARBA00022692"/>
    </source>
</evidence>
<reference evidence="8" key="1">
    <citation type="submission" date="2022-11" db="EMBL/GenBank/DDBJ databases">
        <authorList>
            <person name="Petersen C."/>
        </authorList>
    </citation>
    <scope>NUCLEOTIDE SEQUENCE</scope>
    <source>
        <strain evidence="8">IBT 29864</strain>
    </source>
</reference>
<feature type="transmembrane region" description="Helical" evidence="6">
    <location>
        <begin position="112"/>
        <end position="133"/>
    </location>
</feature>
<dbReference type="OrthoDB" id="3923077at2759"/>
<evidence type="ECO:0000256" key="3">
    <source>
        <dbReference type="ARBA" id="ARBA00022989"/>
    </source>
</evidence>
<dbReference type="InterPro" id="IPR052337">
    <property type="entry name" value="SAT4-like"/>
</dbReference>
<evidence type="ECO:0000313" key="9">
    <source>
        <dbReference type="Proteomes" id="UP001147782"/>
    </source>
</evidence>
<keyword evidence="9" id="KW-1185">Reference proteome</keyword>
<keyword evidence="2 6" id="KW-0812">Transmembrane</keyword>
<dbReference type="EMBL" id="JAPZBS010000004">
    <property type="protein sequence ID" value="KAJ5377154.1"/>
    <property type="molecule type" value="Genomic_DNA"/>
</dbReference>
<feature type="transmembrane region" description="Helical" evidence="6">
    <location>
        <begin position="12"/>
        <end position="32"/>
    </location>
</feature>
<feature type="transmembrane region" description="Helical" evidence="6">
    <location>
        <begin position="44"/>
        <end position="62"/>
    </location>
</feature>
<dbReference type="PANTHER" id="PTHR33048:SF93">
    <property type="entry name" value="INTEGRAL MEMBRANE PROTEIN"/>
    <property type="match status" value="1"/>
</dbReference>
<dbReference type="RefSeq" id="XP_056556017.1">
    <property type="nucleotide sequence ID" value="XM_056697492.1"/>
</dbReference>
<reference evidence="8" key="2">
    <citation type="journal article" date="2023" name="IMA Fungus">
        <title>Comparative genomic study of the Penicillium genus elucidates a diverse pangenome and 15 lateral gene transfer events.</title>
        <authorList>
            <person name="Petersen C."/>
            <person name="Sorensen T."/>
            <person name="Nielsen M.R."/>
            <person name="Sondergaard T.E."/>
            <person name="Sorensen J.L."/>
            <person name="Fitzpatrick D.A."/>
            <person name="Frisvad J.C."/>
            <person name="Nielsen K.L."/>
        </authorList>
    </citation>
    <scope>NUCLEOTIDE SEQUENCE</scope>
    <source>
        <strain evidence="8">IBT 29864</strain>
    </source>
</reference>
<evidence type="ECO:0000313" key="8">
    <source>
        <dbReference type="EMBL" id="KAJ5377154.1"/>
    </source>
</evidence>
<sequence>MSTYGGKGPMTNAVLWVLVVIFAIFVALRLYTRKEILNSVGADDYLAVLALVRTIMIYYECVLKTDSLQIVHTLYTVFVTIATTYGLGRLFADVNDIASYITATKYEVFSQVAGIMAIGIGKLAVGSFLLRIVRNRIQIGFIWACMVITTIITLFASITVVVQCIPVERTWNPYAKGSCWLNFSNVGYTVGSWFVAADFCFAILPWFVIWDLNMKNKEKITVACGLSLGVFAGICGIVRTVALSGLDTSEYIYDTVPMLIWSATESCVTIMCSSIPVLRPLYVRIRYGTEGKDSSAGNTSYKLPMYGSGRKHGSLSKSGLENSIVEPSPKFYPQHTVVRYNTNNTSDENILDGAAGIERTDEYTVSYEPFPKKG</sequence>
<comment type="caution">
    <text evidence="8">The sequence shown here is derived from an EMBL/GenBank/DDBJ whole genome shotgun (WGS) entry which is preliminary data.</text>
</comment>
<name>A0A9W9VDW8_9EURO</name>
<evidence type="ECO:0000256" key="6">
    <source>
        <dbReference type="SAM" id="Phobius"/>
    </source>
</evidence>
<dbReference type="GO" id="GO:0016020">
    <property type="term" value="C:membrane"/>
    <property type="evidence" value="ECO:0007669"/>
    <property type="project" value="UniProtKB-SubCell"/>
</dbReference>
<proteinExistence type="inferred from homology"/>
<dbReference type="InterPro" id="IPR049326">
    <property type="entry name" value="Rhodopsin_dom_fungi"/>
</dbReference>
<comment type="similarity">
    <text evidence="5">Belongs to the SAT4 family.</text>
</comment>
<feature type="transmembrane region" description="Helical" evidence="6">
    <location>
        <begin position="258"/>
        <end position="278"/>
    </location>
</feature>
<dbReference type="GeneID" id="81436671"/>
<dbReference type="Proteomes" id="UP001147782">
    <property type="component" value="Unassembled WGS sequence"/>
</dbReference>
<feature type="transmembrane region" description="Helical" evidence="6">
    <location>
        <begin position="222"/>
        <end position="246"/>
    </location>
</feature>
<evidence type="ECO:0000259" key="7">
    <source>
        <dbReference type="Pfam" id="PF20684"/>
    </source>
</evidence>
<feature type="domain" description="Rhodopsin" evidence="7">
    <location>
        <begin position="28"/>
        <end position="283"/>
    </location>
</feature>
<organism evidence="8 9">
    <name type="scientific">Penicillium cataractarum</name>
    <dbReference type="NCBI Taxonomy" id="2100454"/>
    <lineage>
        <taxon>Eukaryota</taxon>
        <taxon>Fungi</taxon>
        <taxon>Dikarya</taxon>
        <taxon>Ascomycota</taxon>
        <taxon>Pezizomycotina</taxon>
        <taxon>Eurotiomycetes</taxon>
        <taxon>Eurotiomycetidae</taxon>
        <taxon>Eurotiales</taxon>
        <taxon>Aspergillaceae</taxon>
        <taxon>Penicillium</taxon>
    </lineage>
</organism>
<evidence type="ECO:0000256" key="4">
    <source>
        <dbReference type="ARBA" id="ARBA00023136"/>
    </source>
</evidence>
<evidence type="ECO:0000256" key="1">
    <source>
        <dbReference type="ARBA" id="ARBA00004141"/>
    </source>
</evidence>
<dbReference type="Pfam" id="PF20684">
    <property type="entry name" value="Fung_rhodopsin"/>
    <property type="match status" value="1"/>
</dbReference>
<dbReference type="AlphaFoldDB" id="A0A9W9VDW8"/>
<protein>
    <recommendedName>
        <fullName evidence="7">Rhodopsin domain-containing protein</fullName>
    </recommendedName>
</protein>
<dbReference type="PANTHER" id="PTHR33048">
    <property type="entry name" value="PTH11-LIKE INTEGRAL MEMBRANE PROTEIN (AFU_ORTHOLOGUE AFUA_5G11245)"/>
    <property type="match status" value="1"/>
</dbReference>
<comment type="subcellular location">
    <subcellularLocation>
        <location evidence="1">Membrane</location>
        <topology evidence="1">Multi-pass membrane protein</topology>
    </subcellularLocation>
</comment>
<feature type="transmembrane region" description="Helical" evidence="6">
    <location>
        <begin position="140"/>
        <end position="162"/>
    </location>
</feature>
<evidence type="ECO:0000256" key="5">
    <source>
        <dbReference type="ARBA" id="ARBA00038359"/>
    </source>
</evidence>
<feature type="transmembrane region" description="Helical" evidence="6">
    <location>
        <begin position="74"/>
        <end position="92"/>
    </location>
</feature>
<feature type="transmembrane region" description="Helical" evidence="6">
    <location>
        <begin position="190"/>
        <end position="210"/>
    </location>
</feature>
<accession>A0A9W9VDW8</accession>
<keyword evidence="3 6" id="KW-1133">Transmembrane helix</keyword>
<keyword evidence="4 6" id="KW-0472">Membrane</keyword>
<gene>
    <name evidence="8" type="ORF">N7496_004563</name>
</gene>